<feature type="transmembrane region" description="Helical" evidence="6">
    <location>
        <begin position="51"/>
        <end position="77"/>
    </location>
</feature>
<keyword evidence="8" id="KW-1185">Reference proteome</keyword>
<feature type="transmembrane region" description="Helical" evidence="6">
    <location>
        <begin position="330"/>
        <end position="351"/>
    </location>
</feature>
<keyword evidence="5 6" id="KW-0472">Membrane</keyword>
<evidence type="ECO:0000256" key="5">
    <source>
        <dbReference type="ARBA" id="ARBA00023136"/>
    </source>
</evidence>
<evidence type="ECO:0000256" key="1">
    <source>
        <dbReference type="ARBA" id="ARBA00004651"/>
    </source>
</evidence>
<evidence type="ECO:0000313" key="7">
    <source>
        <dbReference type="EMBL" id="WOX20929.1"/>
    </source>
</evidence>
<evidence type="ECO:0000256" key="2">
    <source>
        <dbReference type="ARBA" id="ARBA00022475"/>
    </source>
</evidence>
<dbReference type="RefSeq" id="WP_318101682.1">
    <property type="nucleotide sequence ID" value="NZ_CP137573.1"/>
</dbReference>
<name>A0ABZ0LN56_9ACTN</name>
<dbReference type="PANTHER" id="PTHR30250">
    <property type="entry name" value="PST FAMILY PREDICTED COLANIC ACID TRANSPORTER"/>
    <property type="match status" value="1"/>
</dbReference>
<evidence type="ECO:0000256" key="4">
    <source>
        <dbReference type="ARBA" id="ARBA00022989"/>
    </source>
</evidence>
<feature type="transmembrane region" description="Helical" evidence="6">
    <location>
        <begin position="440"/>
        <end position="458"/>
    </location>
</feature>
<dbReference type="PANTHER" id="PTHR30250:SF26">
    <property type="entry name" value="PSMA PROTEIN"/>
    <property type="match status" value="1"/>
</dbReference>
<gene>
    <name evidence="7" type="ORF">R2D22_05805</name>
</gene>
<protein>
    <recommendedName>
        <fullName evidence="9">Polysaccharide biosynthesis protein</fullName>
    </recommendedName>
</protein>
<dbReference type="EMBL" id="CP137573">
    <property type="protein sequence ID" value="WOX20929.1"/>
    <property type="molecule type" value="Genomic_DNA"/>
</dbReference>
<reference evidence="7 8" key="1">
    <citation type="submission" date="2023-10" db="EMBL/GenBank/DDBJ databases">
        <title>The genome sequence of Streptomyces sp. HUAS YS2.</title>
        <authorList>
            <person name="Mo P."/>
        </authorList>
    </citation>
    <scope>NUCLEOTIDE SEQUENCE [LARGE SCALE GENOMIC DNA]</scope>
    <source>
        <strain evidence="7 8">HUAS YS2</strain>
    </source>
</reference>
<keyword evidence="2" id="KW-1003">Cell membrane</keyword>
<feature type="transmembrane region" description="Helical" evidence="6">
    <location>
        <begin position="412"/>
        <end position="434"/>
    </location>
</feature>
<evidence type="ECO:0000313" key="8">
    <source>
        <dbReference type="Proteomes" id="UP001301731"/>
    </source>
</evidence>
<proteinExistence type="predicted"/>
<keyword evidence="3 6" id="KW-0812">Transmembrane</keyword>
<evidence type="ECO:0000256" key="6">
    <source>
        <dbReference type="SAM" id="Phobius"/>
    </source>
</evidence>
<feature type="transmembrane region" description="Helical" evidence="6">
    <location>
        <begin position="183"/>
        <end position="199"/>
    </location>
</feature>
<evidence type="ECO:0008006" key="9">
    <source>
        <dbReference type="Google" id="ProtNLM"/>
    </source>
</evidence>
<sequence length="480" mass="49536">MTYAEQATGREAALQDELTAVRGARWIATASVVVGALNYLYALLLTRLLDVSAYATFAAGQSLILCTAAVAVVTVPWMLAQSLARAASEEERGDAVRFAVLTGAAGGLLAAAAVAAVAMQFAGPATTLVLATTTLLIYVTRVTVGWLQGTERLRTLAAVTTSEAALKLVAGLLLVAALGMSDTGALAAFGIAVLPFVVCRPRRIRSKERPLFKVSAQRELWRRAVGVATLQGVVAVMAAVDMVLVAVLPTDRAAAASYQASVMVGRIPLFLAGAVAMAFLPALSRRRAGTPLAASAVGMYVIVALPLAAVCATAPGAVLTMVFPTGYGSMSALMVYTALAGLALGGLSLIVTFSQAVSDYGCLRPLALGLVGYVAALLLGWQSGGVTGMAIGAVCGSVVALGLLVHRQVRRVGLALPPKALLLEPLALAGILVAVRPYTVGWLIAAAVTAAWAVWRFFGRGDRLGRTRPPVPDPAPRRPR</sequence>
<keyword evidence="4 6" id="KW-1133">Transmembrane helix</keyword>
<feature type="transmembrane region" description="Helical" evidence="6">
    <location>
        <begin position="292"/>
        <end position="318"/>
    </location>
</feature>
<feature type="transmembrane region" description="Helical" evidence="6">
    <location>
        <begin position="26"/>
        <end position="45"/>
    </location>
</feature>
<feature type="transmembrane region" description="Helical" evidence="6">
    <location>
        <begin position="98"/>
        <end position="119"/>
    </location>
</feature>
<feature type="transmembrane region" description="Helical" evidence="6">
    <location>
        <begin position="260"/>
        <end position="280"/>
    </location>
</feature>
<feature type="transmembrane region" description="Helical" evidence="6">
    <location>
        <begin position="125"/>
        <end position="144"/>
    </location>
</feature>
<feature type="transmembrane region" description="Helical" evidence="6">
    <location>
        <begin position="220"/>
        <end position="248"/>
    </location>
</feature>
<comment type="subcellular location">
    <subcellularLocation>
        <location evidence="1">Cell membrane</location>
        <topology evidence="1">Multi-pass membrane protein</topology>
    </subcellularLocation>
</comment>
<evidence type="ECO:0000256" key="3">
    <source>
        <dbReference type="ARBA" id="ARBA00022692"/>
    </source>
</evidence>
<feature type="transmembrane region" description="Helical" evidence="6">
    <location>
        <begin position="387"/>
        <end position="405"/>
    </location>
</feature>
<organism evidence="7 8">
    <name type="scientific">Streptomyces solicathayae</name>
    <dbReference type="NCBI Taxonomy" id="3081768"/>
    <lineage>
        <taxon>Bacteria</taxon>
        <taxon>Bacillati</taxon>
        <taxon>Actinomycetota</taxon>
        <taxon>Actinomycetes</taxon>
        <taxon>Kitasatosporales</taxon>
        <taxon>Streptomycetaceae</taxon>
        <taxon>Streptomyces</taxon>
    </lineage>
</organism>
<dbReference type="InterPro" id="IPR050833">
    <property type="entry name" value="Poly_Biosynth_Transport"/>
</dbReference>
<accession>A0ABZ0LN56</accession>
<feature type="transmembrane region" description="Helical" evidence="6">
    <location>
        <begin position="363"/>
        <end position="381"/>
    </location>
</feature>
<feature type="transmembrane region" description="Helical" evidence="6">
    <location>
        <begin position="156"/>
        <end position="177"/>
    </location>
</feature>
<dbReference type="Proteomes" id="UP001301731">
    <property type="component" value="Chromosome"/>
</dbReference>